<name>A0A543FPK5_9PSEU</name>
<evidence type="ECO:0000313" key="1">
    <source>
        <dbReference type="EMBL" id="TQM35654.1"/>
    </source>
</evidence>
<dbReference type="Proteomes" id="UP000319818">
    <property type="component" value="Unassembled WGS sequence"/>
</dbReference>
<reference evidence="1 2" key="1">
    <citation type="submission" date="2019-06" db="EMBL/GenBank/DDBJ databases">
        <title>Sequencing the genomes of 1000 actinobacteria strains.</title>
        <authorList>
            <person name="Klenk H.-P."/>
        </authorList>
    </citation>
    <scope>NUCLEOTIDE SEQUENCE [LARGE SCALE GENOMIC DNA]</scope>
    <source>
        <strain evidence="1 2">DSM 45511</strain>
    </source>
</reference>
<protein>
    <submittedName>
        <fullName evidence="1">Uncharacterized protein</fullName>
    </submittedName>
</protein>
<gene>
    <name evidence="1" type="ORF">FB388_7093</name>
</gene>
<keyword evidence="2" id="KW-1185">Reference proteome</keyword>
<dbReference type="AlphaFoldDB" id="A0A543FPK5"/>
<evidence type="ECO:0000313" key="2">
    <source>
        <dbReference type="Proteomes" id="UP000319818"/>
    </source>
</evidence>
<sequence>MRTRGPLITMAAVGALAVIVLVVSMVRTPAPAPAAASAAPEPPPRALVNTAPPTTSAAPAREAVYVGHSSGNEITVAVAVSGEEASAYICDGKRIEAWMEGTVSGERVSVQGKNGAQITATLTDSAALGSVTVAEEQLPFSAAAAGPPAGIYEGKATVDGKPNRVGWIVLPSGRQVGINNVAGNRAPAPELDPNDIDGFRIEGVQVEVQRIGGGDPVVPR</sequence>
<proteinExistence type="predicted"/>
<dbReference type="EMBL" id="VFPH01000003">
    <property type="protein sequence ID" value="TQM35654.1"/>
    <property type="molecule type" value="Genomic_DNA"/>
</dbReference>
<organism evidence="1 2">
    <name type="scientific">Pseudonocardia cypriaca</name>
    <dbReference type="NCBI Taxonomy" id="882449"/>
    <lineage>
        <taxon>Bacteria</taxon>
        <taxon>Bacillati</taxon>
        <taxon>Actinomycetota</taxon>
        <taxon>Actinomycetes</taxon>
        <taxon>Pseudonocardiales</taxon>
        <taxon>Pseudonocardiaceae</taxon>
        <taxon>Pseudonocardia</taxon>
    </lineage>
</organism>
<accession>A0A543FPK5</accession>
<comment type="caution">
    <text evidence="1">The sequence shown here is derived from an EMBL/GenBank/DDBJ whole genome shotgun (WGS) entry which is preliminary data.</text>
</comment>